<keyword evidence="3" id="KW-1185">Reference proteome</keyword>
<organism evidence="2 3">
    <name type="scientific">Alsobacter ponti</name>
    <dbReference type="NCBI Taxonomy" id="2962936"/>
    <lineage>
        <taxon>Bacteria</taxon>
        <taxon>Pseudomonadati</taxon>
        <taxon>Pseudomonadota</taxon>
        <taxon>Alphaproteobacteria</taxon>
        <taxon>Hyphomicrobiales</taxon>
        <taxon>Alsobacteraceae</taxon>
        <taxon>Alsobacter</taxon>
    </lineage>
</organism>
<comment type="caution">
    <text evidence="2">The sequence shown here is derived from an EMBL/GenBank/DDBJ whole genome shotgun (WGS) entry which is preliminary data.</text>
</comment>
<gene>
    <name evidence="2" type="ORF">NK718_04070</name>
</gene>
<accession>A0ABT1L870</accession>
<dbReference type="Proteomes" id="UP001205890">
    <property type="component" value="Unassembled WGS sequence"/>
</dbReference>
<protein>
    <submittedName>
        <fullName evidence="2">BrnA antitoxin family protein</fullName>
    </submittedName>
</protein>
<reference evidence="2 3" key="1">
    <citation type="submission" date="2022-07" db="EMBL/GenBank/DDBJ databases">
        <authorList>
            <person name="Li W.-J."/>
            <person name="Deng Q.-Q."/>
        </authorList>
    </citation>
    <scope>NUCLEOTIDE SEQUENCE [LARGE SCALE GENOMIC DNA]</scope>
    <source>
        <strain evidence="2 3">SYSU M60028</strain>
    </source>
</reference>
<dbReference type="EMBL" id="JANCLU010000003">
    <property type="protein sequence ID" value="MCP8937679.1"/>
    <property type="molecule type" value="Genomic_DNA"/>
</dbReference>
<evidence type="ECO:0000313" key="3">
    <source>
        <dbReference type="Proteomes" id="UP001205890"/>
    </source>
</evidence>
<sequence length="127" mass="13781">MPRDSSPKELRGDLHLPSVWDGPLPRIVGGADLQALPAPEPETARDDVDDEIRSVARVPADDDLSFSVPVAPEPPRAAEPAKPAAERVTVAIDADIVAFFRAAGQNPERRINEALRAFVRAMEPDRD</sequence>
<evidence type="ECO:0000313" key="2">
    <source>
        <dbReference type="EMBL" id="MCP8937679.1"/>
    </source>
</evidence>
<dbReference type="InterPro" id="IPR025528">
    <property type="entry name" value="BrnA_antitoxin"/>
</dbReference>
<proteinExistence type="predicted"/>
<dbReference type="RefSeq" id="WP_254738884.1">
    <property type="nucleotide sequence ID" value="NZ_JANCLU010000003.1"/>
</dbReference>
<dbReference type="Pfam" id="PF14384">
    <property type="entry name" value="BrnA_antitoxin"/>
    <property type="match status" value="1"/>
</dbReference>
<evidence type="ECO:0000256" key="1">
    <source>
        <dbReference type="SAM" id="MobiDB-lite"/>
    </source>
</evidence>
<feature type="region of interest" description="Disordered" evidence="1">
    <location>
        <begin position="64"/>
        <end position="84"/>
    </location>
</feature>
<name>A0ABT1L870_9HYPH</name>